<comment type="subunit">
    <text evidence="7">Monomer.</text>
</comment>
<dbReference type="PRINTS" id="PR00477">
    <property type="entry name" value="PHGLYCKINASE"/>
</dbReference>
<evidence type="ECO:0000256" key="9">
    <source>
        <dbReference type="RuleBase" id="RU000532"/>
    </source>
</evidence>
<reference evidence="10 11" key="1">
    <citation type="submission" date="2017-09" db="EMBL/GenBank/DDBJ databases">
        <title>Depth-based differentiation of microbial function through sediment-hosted aquifers and enrichment of novel symbionts in the deep terrestrial subsurface.</title>
        <authorList>
            <person name="Probst A.J."/>
            <person name="Ladd B."/>
            <person name="Jarett J.K."/>
            <person name="Geller-Mcgrath D.E."/>
            <person name="Sieber C.M."/>
            <person name="Emerson J.B."/>
            <person name="Anantharaman K."/>
            <person name="Thomas B.C."/>
            <person name="Malmstrom R."/>
            <person name="Stieglmeier M."/>
            <person name="Klingl A."/>
            <person name="Woyke T."/>
            <person name="Ryan C.M."/>
            <person name="Banfield J.F."/>
        </authorList>
    </citation>
    <scope>NUCLEOTIDE SEQUENCE [LARGE SCALE GENOMIC DNA]</scope>
    <source>
        <strain evidence="10">CG23_combo_of_CG06-09_8_20_14_all_37_87_8</strain>
    </source>
</reference>
<dbReference type="EMBL" id="PCSB01000027">
    <property type="protein sequence ID" value="PIP31855.1"/>
    <property type="molecule type" value="Genomic_DNA"/>
</dbReference>
<evidence type="ECO:0000256" key="2">
    <source>
        <dbReference type="ARBA" id="ARBA00013061"/>
    </source>
</evidence>
<evidence type="ECO:0000256" key="4">
    <source>
        <dbReference type="ARBA" id="ARBA00022741"/>
    </source>
</evidence>
<feature type="binding site" evidence="7">
    <location>
        <begin position="21"/>
        <end position="23"/>
    </location>
    <ligand>
        <name>substrate</name>
    </ligand>
</feature>
<keyword evidence="5 7" id="KW-0418">Kinase</keyword>
<comment type="similarity">
    <text evidence="7 9">Belongs to the phosphoglycerate kinase family.</text>
</comment>
<keyword evidence="3 7" id="KW-0808">Transferase</keyword>
<comment type="caution">
    <text evidence="10">The sequence shown here is derived from an EMBL/GenBank/DDBJ whole genome shotgun (WGS) entry which is preliminary data.</text>
</comment>
<evidence type="ECO:0000313" key="11">
    <source>
        <dbReference type="Proteomes" id="UP000230447"/>
    </source>
</evidence>
<dbReference type="InterPro" id="IPR036043">
    <property type="entry name" value="Phosphoglycerate_kinase_sf"/>
</dbReference>
<comment type="pathway">
    <text evidence="7">Carbohydrate degradation; glycolysis; pyruvate from D-glyceraldehyde 3-phosphate: step 2/5.</text>
</comment>
<feature type="binding site" evidence="7">
    <location>
        <position position="154"/>
    </location>
    <ligand>
        <name>substrate</name>
    </ligand>
</feature>
<evidence type="ECO:0000256" key="1">
    <source>
        <dbReference type="ARBA" id="ARBA00000642"/>
    </source>
</evidence>
<dbReference type="PANTHER" id="PTHR11406">
    <property type="entry name" value="PHOSPHOGLYCERATE KINASE"/>
    <property type="match status" value="1"/>
</dbReference>
<dbReference type="SUPFAM" id="SSF53748">
    <property type="entry name" value="Phosphoglycerate kinase"/>
    <property type="match status" value="1"/>
</dbReference>
<dbReference type="InterPro" id="IPR001576">
    <property type="entry name" value="Phosphoglycerate_kinase"/>
</dbReference>
<sequence length="397" mass="44301">MNMQSILNQNFKNKRVLVRCDFNVPLKRGKVLDDFKIRRTLPTIDFLRKQEAKIILLSHLGQPKPGIVRHSNKDSLKPIVQYLSRCLGVKVYFYKNYKGQRITRRTKKLKAGQIILLENLRFFPGETKNDLNFARDLAKLGDVYVSEALSVCHRSHASIVLLPTLLPSYLGLDFEKEYNFLQKLSQSPQSPFVCIIGGAKFESKLKAVKYFLEKADHVLLGGKSANVLLITKGYSFAESVAAWQRRDLASLKSISMANAKLHLPLDLVVSPKADKSLYQRTTGPAAVRRDEIILDIGKETAQVFAEIIGTAKTIFWAGVMGFVEDEKCTIGTKAILRAIALNKEALKVAGGGETIAFIRKYNLESRFDFLLTGGGASLDFLSGKELPGLKALQRPGL</sequence>
<evidence type="ECO:0000256" key="6">
    <source>
        <dbReference type="ARBA" id="ARBA00022840"/>
    </source>
</evidence>
<dbReference type="GO" id="GO:0004618">
    <property type="term" value="F:phosphoglycerate kinase activity"/>
    <property type="evidence" value="ECO:0007669"/>
    <property type="project" value="UniProtKB-UniRule"/>
</dbReference>
<dbReference type="InterPro" id="IPR015911">
    <property type="entry name" value="Phosphoglycerate_kinase_CS"/>
</dbReference>
<dbReference type="HAMAP" id="MF_00145">
    <property type="entry name" value="Phosphoglyc_kinase"/>
    <property type="match status" value="1"/>
</dbReference>
<dbReference type="PIRSF" id="PIRSF000724">
    <property type="entry name" value="Pgk"/>
    <property type="match status" value="1"/>
</dbReference>
<dbReference type="Proteomes" id="UP000230447">
    <property type="component" value="Unassembled WGS sequence"/>
</dbReference>
<comment type="subcellular location">
    <subcellularLocation>
        <location evidence="7">Cytoplasm</location>
    </subcellularLocation>
</comment>
<dbReference type="AlphaFoldDB" id="A0A2G9ZFA7"/>
<dbReference type="Gene3D" id="3.40.50.1260">
    <property type="entry name" value="Phosphoglycerate kinase, N-terminal domain"/>
    <property type="match status" value="2"/>
</dbReference>
<organism evidence="10 11">
    <name type="scientific">bacterium (Candidatus Gribaldobacteria) CG23_combo_of_CG06-09_8_20_14_all_37_87_8</name>
    <dbReference type="NCBI Taxonomy" id="2014278"/>
    <lineage>
        <taxon>Bacteria</taxon>
        <taxon>Candidatus Gribaldobacteria</taxon>
    </lineage>
</organism>
<dbReference type="PANTHER" id="PTHR11406:SF23">
    <property type="entry name" value="PHOSPHOGLYCERATE KINASE 1, CHLOROPLASTIC-RELATED"/>
    <property type="match status" value="1"/>
</dbReference>
<feature type="binding site" evidence="7 8">
    <location>
        <position position="204"/>
    </location>
    <ligand>
        <name>ATP</name>
        <dbReference type="ChEBI" id="CHEBI:30616"/>
    </ligand>
</feature>
<dbReference type="GO" id="GO:0005829">
    <property type="term" value="C:cytosol"/>
    <property type="evidence" value="ECO:0007669"/>
    <property type="project" value="TreeGrafter"/>
</dbReference>
<name>A0A2G9ZFA7_9BACT</name>
<evidence type="ECO:0000256" key="7">
    <source>
        <dbReference type="HAMAP-Rule" id="MF_00145"/>
    </source>
</evidence>
<dbReference type="GO" id="GO:0006096">
    <property type="term" value="P:glycolytic process"/>
    <property type="evidence" value="ECO:0007669"/>
    <property type="project" value="UniProtKB-UniRule"/>
</dbReference>
<evidence type="ECO:0000313" key="10">
    <source>
        <dbReference type="EMBL" id="PIP31855.1"/>
    </source>
</evidence>
<evidence type="ECO:0000256" key="3">
    <source>
        <dbReference type="ARBA" id="ARBA00022679"/>
    </source>
</evidence>
<keyword evidence="7" id="KW-0963">Cytoplasm</keyword>
<feature type="binding site" evidence="7">
    <location>
        <position position="121"/>
    </location>
    <ligand>
        <name>substrate</name>
    </ligand>
</feature>
<dbReference type="UniPathway" id="UPA00109">
    <property type="reaction ID" value="UER00185"/>
</dbReference>
<feature type="binding site" evidence="7">
    <location>
        <begin position="351"/>
        <end position="354"/>
    </location>
    <ligand>
        <name>ATP</name>
        <dbReference type="ChEBI" id="CHEBI:30616"/>
    </ligand>
</feature>
<dbReference type="EC" id="2.7.2.3" evidence="2 7"/>
<evidence type="ECO:0000256" key="5">
    <source>
        <dbReference type="ARBA" id="ARBA00022777"/>
    </source>
</evidence>
<dbReference type="Pfam" id="PF00162">
    <property type="entry name" value="PGK"/>
    <property type="match status" value="1"/>
</dbReference>
<evidence type="ECO:0000256" key="8">
    <source>
        <dbReference type="PIRSR" id="PIRSR000724-2"/>
    </source>
</evidence>
<dbReference type="GO" id="GO:0005524">
    <property type="term" value="F:ATP binding"/>
    <property type="evidence" value="ECO:0007669"/>
    <property type="project" value="UniProtKB-KW"/>
</dbReference>
<dbReference type="GO" id="GO:0043531">
    <property type="term" value="F:ADP binding"/>
    <property type="evidence" value="ECO:0007669"/>
    <property type="project" value="TreeGrafter"/>
</dbReference>
<keyword evidence="7" id="KW-0324">Glycolysis</keyword>
<keyword evidence="4 7" id="KW-0547">Nucleotide-binding</keyword>
<dbReference type="GO" id="GO:0006094">
    <property type="term" value="P:gluconeogenesis"/>
    <property type="evidence" value="ECO:0007669"/>
    <property type="project" value="TreeGrafter"/>
</dbReference>
<keyword evidence="6 7" id="KW-0067">ATP-binding</keyword>
<comment type="caution">
    <text evidence="7">Lacks conserved residue(s) required for the propagation of feature annotation.</text>
</comment>
<dbReference type="InterPro" id="IPR015824">
    <property type="entry name" value="Phosphoglycerate_kinase_N"/>
</dbReference>
<gene>
    <name evidence="7 10" type="primary">pgk</name>
    <name evidence="10" type="ORF">COX24_01330</name>
</gene>
<comment type="catalytic activity">
    <reaction evidence="1 7 9">
        <text>(2R)-3-phosphoglycerate + ATP = (2R)-3-phospho-glyceroyl phosphate + ADP</text>
        <dbReference type="Rhea" id="RHEA:14801"/>
        <dbReference type="ChEBI" id="CHEBI:30616"/>
        <dbReference type="ChEBI" id="CHEBI:57604"/>
        <dbReference type="ChEBI" id="CHEBI:58272"/>
        <dbReference type="ChEBI" id="CHEBI:456216"/>
        <dbReference type="EC" id="2.7.2.3"/>
    </reaction>
</comment>
<accession>A0A2G9ZFA7</accession>
<feature type="binding site" evidence="7 8">
    <location>
        <position position="324"/>
    </location>
    <ligand>
        <name>ATP</name>
        <dbReference type="ChEBI" id="CHEBI:30616"/>
    </ligand>
</feature>
<proteinExistence type="inferred from homology"/>
<dbReference type="PROSITE" id="PS00111">
    <property type="entry name" value="PGLYCERATE_KINASE"/>
    <property type="match status" value="1"/>
</dbReference>
<protein>
    <recommendedName>
        <fullName evidence="2 7">Phosphoglycerate kinase</fullName>
        <ecNumber evidence="2 7">2.7.2.3</ecNumber>
    </recommendedName>
</protein>